<dbReference type="Proteomes" id="UP001295794">
    <property type="component" value="Unassembled WGS sequence"/>
</dbReference>
<organism evidence="1 2">
    <name type="scientific">Mycena citricolor</name>
    <dbReference type="NCBI Taxonomy" id="2018698"/>
    <lineage>
        <taxon>Eukaryota</taxon>
        <taxon>Fungi</taxon>
        <taxon>Dikarya</taxon>
        <taxon>Basidiomycota</taxon>
        <taxon>Agaricomycotina</taxon>
        <taxon>Agaricomycetes</taxon>
        <taxon>Agaricomycetidae</taxon>
        <taxon>Agaricales</taxon>
        <taxon>Marasmiineae</taxon>
        <taxon>Mycenaceae</taxon>
        <taxon>Mycena</taxon>
    </lineage>
</organism>
<gene>
    <name evidence="1" type="ORF">MYCIT1_LOCUS25255</name>
</gene>
<evidence type="ECO:0000313" key="2">
    <source>
        <dbReference type="Proteomes" id="UP001295794"/>
    </source>
</evidence>
<dbReference type="EMBL" id="CAVNYO010000412">
    <property type="protein sequence ID" value="CAK5276743.1"/>
    <property type="molecule type" value="Genomic_DNA"/>
</dbReference>
<accession>A0AAD2Q4Z0</accession>
<sequence>MGRGTIRRSAGSPLAITMVETLRHRIFTSLAFIIRNACHQASMSGNHGVWAPGHSFACIRCTHGRYC</sequence>
<name>A0AAD2Q4Z0_9AGAR</name>
<reference evidence="1" key="1">
    <citation type="submission" date="2023-11" db="EMBL/GenBank/DDBJ databases">
        <authorList>
            <person name="De Vega J J."/>
            <person name="De Vega J J."/>
        </authorList>
    </citation>
    <scope>NUCLEOTIDE SEQUENCE</scope>
</reference>
<evidence type="ECO:0000313" key="1">
    <source>
        <dbReference type="EMBL" id="CAK5276743.1"/>
    </source>
</evidence>
<keyword evidence="2" id="KW-1185">Reference proteome</keyword>
<dbReference type="AlphaFoldDB" id="A0AAD2Q4Z0"/>
<proteinExistence type="predicted"/>
<feature type="non-terminal residue" evidence="1">
    <location>
        <position position="67"/>
    </location>
</feature>
<protein>
    <submittedName>
        <fullName evidence="1">Uncharacterized protein</fullName>
    </submittedName>
</protein>
<comment type="caution">
    <text evidence="1">The sequence shown here is derived from an EMBL/GenBank/DDBJ whole genome shotgun (WGS) entry which is preliminary data.</text>
</comment>